<feature type="repeat" description="ANK" evidence="8">
    <location>
        <begin position="688"/>
        <end position="720"/>
    </location>
</feature>
<dbReference type="EMBL" id="JAHBCI010000003">
    <property type="protein sequence ID" value="KAG9503711.1"/>
    <property type="molecule type" value="Genomic_DNA"/>
</dbReference>
<evidence type="ECO:0000256" key="6">
    <source>
        <dbReference type="ARBA" id="ARBA00023180"/>
    </source>
</evidence>
<dbReference type="GO" id="GO:0022857">
    <property type="term" value="F:transmembrane transporter activity"/>
    <property type="evidence" value="ECO:0007669"/>
    <property type="project" value="TreeGrafter"/>
</dbReference>
<keyword evidence="3" id="KW-0677">Repeat</keyword>
<keyword evidence="5" id="KW-0406">Ion transport</keyword>
<dbReference type="GO" id="GO:1902495">
    <property type="term" value="C:transmembrane transporter complex"/>
    <property type="evidence" value="ECO:0007669"/>
    <property type="project" value="TreeGrafter"/>
</dbReference>
<evidence type="ECO:0000256" key="3">
    <source>
        <dbReference type="ARBA" id="ARBA00022737"/>
    </source>
</evidence>
<keyword evidence="7" id="KW-0407">Ion channel</keyword>
<sequence length="972" mass="108934">MVNWMSTKNIVCIIDALDECEPRYLQQLLGDFKRLVSLCRTRCTVFITFQPTTAIQDLAGPLDDRNSLNLDEVMGQDRKILIQESLGDKKFETLRKELEQGNCTPLATRLLSHLDYNKGLGDPRSMSYDEIYRKILVQIDVPQLWLRDVLVCTAFAERPMTVSELAFAMGIPDLDQISGEQVTLQKIRITAPKQLEEDLELAMRPLMQVESGIVRLIHSTFRAFIRHYLNKKLMPEVRFGLPSETATWHLVMLRKCMLTLCLPELRDGCNEIPSPRPFRSLCAHPATPLTESFAVYANSMWPRHLLTTQEVLKDSGGQPELIANCLSCFWNNGAITSWWARSFKPSQGYFIPKTDAGSVSLALHLMISLGLMAFIPPPSLESIASSDFKSAISASIDLDDIGTTVDLLLRAADVRFDLWLSAVKECCKNGQLAILSAIIKRQGKQLSKDKIQECLEITAEYGNWPLASQLMAHASQSNELPHNKVLADIIVVAAHYGHDGVVFELLRATSDPDCQDEGPETSSAKLTRELVVSDNGPQNIEDHDCVDGRGSFRTKTTPEEDDNQGAIEAPEPEKMDQEGTSTKTSWLSEALFSAAEFGSEAVVRILLEHGAQHISRDLELNWTPLHAAAYKGNSEAVEQLLDHDADLEDTDYQDATPLMLACLGDFPHTAQALLARGSDPDHIAYKSCKYRAIHIAARNGNVDLVRLLLESGASENVRLGAPEHSTPLHIAVAWADEGRKHADVVRILCQFGSDVNAAAQEGSTAMHMAVQNAACDKNMVQALLRYGADIDRKDDKGFSPLYYAVKNKREQLAKYLWNPWDSRGLRNISVLFHAAATGRLIRVQQLLAAGEDTKKKDAWGRIALDVAVTEEVRRELCKSENVDEKLLSDQAEVSMASSETSCAFLKQRHTKENVDLVEWNCDNCNRLLDGVMFYLKFSANYYNGSRLLRLFRRLQHREYVGPLRWMFQRFKL</sequence>
<dbReference type="SUPFAM" id="SSF48403">
    <property type="entry name" value="Ankyrin repeat"/>
    <property type="match status" value="1"/>
</dbReference>
<dbReference type="PRINTS" id="PR01415">
    <property type="entry name" value="ANKYRIN"/>
</dbReference>
<evidence type="ECO:0000256" key="2">
    <source>
        <dbReference type="ARBA" id="ARBA00022606"/>
    </source>
</evidence>
<dbReference type="InterPro" id="IPR052076">
    <property type="entry name" value="TRP_cation_channel"/>
</dbReference>
<dbReference type="InterPro" id="IPR002110">
    <property type="entry name" value="Ankyrin_rpt"/>
</dbReference>
<protein>
    <recommendedName>
        <fullName evidence="12">Ankyrin repeat protein</fullName>
    </recommendedName>
</protein>
<evidence type="ECO:0000256" key="1">
    <source>
        <dbReference type="ARBA" id="ARBA00022448"/>
    </source>
</evidence>
<evidence type="ECO:0000313" key="11">
    <source>
        <dbReference type="Proteomes" id="UP000827133"/>
    </source>
</evidence>
<evidence type="ECO:0008006" key="12">
    <source>
        <dbReference type="Google" id="ProtNLM"/>
    </source>
</evidence>
<comment type="caution">
    <text evidence="10">The sequence shown here is derived from an EMBL/GenBank/DDBJ whole genome shotgun (WGS) entry which is preliminary data.</text>
</comment>
<evidence type="ECO:0000256" key="4">
    <source>
        <dbReference type="ARBA" id="ARBA00023043"/>
    </source>
</evidence>
<dbReference type="Pfam" id="PF12796">
    <property type="entry name" value="Ank_2"/>
    <property type="match status" value="2"/>
</dbReference>
<name>A0A9P8DKS7_9HYPO</name>
<dbReference type="Pfam" id="PF00023">
    <property type="entry name" value="Ank"/>
    <property type="match status" value="1"/>
</dbReference>
<feature type="region of interest" description="Disordered" evidence="9">
    <location>
        <begin position="536"/>
        <end position="582"/>
    </location>
</feature>
<dbReference type="PANTHER" id="PTHR47143">
    <property type="entry name" value="TRANSIENT RECEPTOR POTENTIAL CATION CHANNEL PROTEIN PAINLESS"/>
    <property type="match status" value="1"/>
</dbReference>
<dbReference type="GO" id="GO:0034220">
    <property type="term" value="P:monoatomic ion transmembrane transport"/>
    <property type="evidence" value="ECO:0007669"/>
    <property type="project" value="UniProtKB-KW"/>
</dbReference>
<dbReference type="RefSeq" id="XP_044682711.1">
    <property type="nucleotide sequence ID" value="XM_044821378.1"/>
</dbReference>
<accession>A0A9P8DKS7</accession>
<feature type="repeat" description="ANK" evidence="8">
    <location>
        <begin position="620"/>
        <end position="652"/>
    </location>
</feature>
<evidence type="ECO:0000256" key="8">
    <source>
        <dbReference type="PROSITE-ProRule" id="PRU00023"/>
    </source>
</evidence>
<dbReference type="PROSITE" id="PS50297">
    <property type="entry name" value="ANK_REP_REGION"/>
    <property type="match status" value="3"/>
</dbReference>
<dbReference type="PANTHER" id="PTHR47143:SF1">
    <property type="entry name" value="ION_TRANS DOMAIN-CONTAINING PROTEIN"/>
    <property type="match status" value="1"/>
</dbReference>
<dbReference type="SMART" id="SM00248">
    <property type="entry name" value="ANK"/>
    <property type="match status" value="10"/>
</dbReference>
<dbReference type="GeneID" id="68311521"/>
<keyword evidence="2" id="KW-0716">Sensory transduction</keyword>
<dbReference type="InterPro" id="IPR036770">
    <property type="entry name" value="Ankyrin_rpt-contain_sf"/>
</dbReference>
<dbReference type="AlphaFoldDB" id="A0A9P8DKS7"/>
<feature type="repeat" description="ANK" evidence="8">
    <location>
        <begin position="761"/>
        <end position="795"/>
    </location>
</feature>
<evidence type="ECO:0000256" key="7">
    <source>
        <dbReference type="ARBA" id="ARBA00023303"/>
    </source>
</evidence>
<evidence type="ECO:0000313" key="10">
    <source>
        <dbReference type="EMBL" id="KAG9503711.1"/>
    </source>
</evidence>
<organism evidence="10 11">
    <name type="scientific">Fusarium musae</name>
    <dbReference type="NCBI Taxonomy" id="1042133"/>
    <lineage>
        <taxon>Eukaryota</taxon>
        <taxon>Fungi</taxon>
        <taxon>Dikarya</taxon>
        <taxon>Ascomycota</taxon>
        <taxon>Pezizomycotina</taxon>
        <taxon>Sordariomycetes</taxon>
        <taxon>Hypocreomycetidae</taxon>
        <taxon>Hypocreales</taxon>
        <taxon>Nectriaceae</taxon>
        <taxon>Fusarium</taxon>
    </lineage>
</organism>
<evidence type="ECO:0000256" key="5">
    <source>
        <dbReference type="ARBA" id="ARBA00023065"/>
    </source>
</evidence>
<keyword evidence="4 8" id="KW-0040">ANK repeat</keyword>
<evidence type="ECO:0000256" key="9">
    <source>
        <dbReference type="SAM" id="MobiDB-lite"/>
    </source>
</evidence>
<reference evidence="10" key="1">
    <citation type="journal article" date="2021" name="Mol. Plant Microbe Interact.">
        <title>Telomere to telomere genome assembly of Fusarium musae F31, causal agent of crown rot disease of banana.</title>
        <authorList>
            <person name="Degradi L."/>
            <person name="Tava V."/>
            <person name="Kunova A."/>
            <person name="Cortesi P."/>
            <person name="Saracchi M."/>
            <person name="Pasquali M."/>
        </authorList>
    </citation>
    <scope>NUCLEOTIDE SEQUENCE</scope>
    <source>
        <strain evidence="10">F31</strain>
    </source>
</reference>
<keyword evidence="1" id="KW-0813">Transport</keyword>
<dbReference type="KEGG" id="fmu:J7337_003664"/>
<proteinExistence type="predicted"/>
<gene>
    <name evidence="10" type="ORF">J7337_003664</name>
</gene>
<feature type="repeat" description="ANK" evidence="8">
    <location>
        <begin position="723"/>
        <end position="760"/>
    </location>
</feature>
<keyword evidence="11" id="KW-1185">Reference proteome</keyword>
<dbReference type="Proteomes" id="UP000827133">
    <property type="component" value="Unassembled WGS sequence"/>
</dbReference>
<dbReference type="Gene3D" id="1.25.40.20">
    <property type="entry name" value="Ankyrin repeat-containing domain"/>
    <property type="match status" value="1"/>
</dbReference>
<dbReference type="PROSITE" id="PS50088">
    <property type="entry name" value="ANK_REPEAT"/>
    <property type="match status" value="4"/>
</dbReference>
<keyword evidence="6" id="KW-0325">Glycoprotein</keyword>